<organism evidence="1 2">
    <name type="scientific">Bradyrhizobium japonicum</name>
    <dbReference type="NCBI Taxonomy" id="375"/>
    <lineage>
        <taxon>Bacteria</taxon>
        <taxon>Pseudomonadati</taxon>
        <taxon>Pseudomonadota</taxon>
        <taxon>Alphaproteobacteria</taxon>
        <taxon>Hyphomicrobiales</taxon>
        <taxon>Nitrobacteraceae</taxon>
        <taxon>Bradyrhizobium</taxon>
    </lineage>
</organism>
<evidence type="ECO:0000313" key="1">
    <source>
        <dbReference type="EMBL" id="APG12209.1"/>
    </source>
</evidence>
<gene>
    <name evidence="1" type="ORF">BKD09_28130</name>
</gene>
<dbReference type="AlphaFoldDB" id="A0A1L3FFX9"/>
<dbReference type="EMBL" id="CP017637">
    <property type="protein sequence ID" value="APG12209.1"/>
    <property type="molecule type" value="Genomic_DNA"/>
</dbReference>
<protein>
    <submittedName>
        <fullName evidence="1">Uncharacterized protein</fullName>
    </submittedName>
</protein>
<proteinExistence type="predicted"/>
<sequence>MRDGAWPTKSVTPVPSGGAFTSAACALAYRLEGTKVEVIGTVTITTNGTASGSITIPLPVGTAKRRSTGAVNEDAAVSTYGVVRVAASGTTAVLVNTGASWFVNGANINFSFTYEKVAT</sequence>
<evidence type="ECO:0000313" key="2">
    <source>
        <dbReference type="Proteomes" id="UP000181962"/>
    </source>
</evidence>
<dbReference type="Proteomes" id="UP000181962">
    <property type="component" value="Chromosome"/>
</dbReference>
<dbReference type="PROSITE" id="PS51257">
    <property type="entry name" value="PROKAR_LIPOPROTEIN"/>
    <property type="match status" value="1"/>
</dbReference>
<reference evidence="1 2" key="1">
    <citation type="submission" date="2016-11" db="EMBL/GenBank/DDBJ databases">
        <title>Complete Genome Sequence of Bradyrhizobium sp. strain J5, an isolated from soybean nodule in Hokkaido.</title>
        <authorList>
            <person name="Kanehara K."/>
        </authorList>
    </citation>
    <scope>NUCLEOTIDE SEQUENCE [LARGE SCALE GENOMIC DNA]</scope>
    <source>
        <strain evidence="1 2">J5</strain>
    </source>
</reference>
<name>A0A1L3FFX9_BRAJP</name>
<accession>A0A1L3FFX9</accession>